<dbReference type="Proteomes" id="UP000225139">
    <property type="component" value="Segment"/>
</dbReference>
<evidence type="ECO:0000256" key="1">
    <source>
        <dbReference type="SAM" id="MobiDB-lite"/>
    </source>
</evidence>
<name>A0A1C9EGB5_ATV</name>
<proteinExistence type="predicted"/>
<feature type="compositionally biased region" description="Basic and acidic residues" evidence="1">
    <location>
        <begin position="314"/>
        <end position="323"/>
    </location>
</feature>
<feature type="region of interest" description="Disordered" evidence="1">
    <location>
        <begin position="314"/>
        <end position="362"/>
    </location>
</feature>
<reference evidence="2" key="1">
    <citation type="submission" date="2016-07" db="EMBL/GenBank/DDBJ databases">
        <authorList>
            <person name="Vestergaard G."/>
            <person name="Garrett R.A."/>
        </authorList>
    </citation>
    <scope>NUCLEOTIDE SEQUENCE [LARGE SCALE GENOMIC DNA]</scope>
    <source>
        <strain evidence="2">ATV.v1</strain>
    </source>
</reference>
<sequence length="362" mass="41996">MAMQPWEYVYKLLMPEKAPTDWQKTFTKNIYLALAVPLTKEFEEKIEKGDIKDLKLPVYPVAFDVRFDRNAWVRETDILDILTRSGLYDNDYDFVTPINYNPRSLRYLDFDNSIPGYFPLADLELHFKRDITANPEDYGLKPIDGYKWELDRDGSYKVTSGSLFNVREAKNSGRYSVLFLDDNPRKFNMLNGFGIVRFYISLWEAPEEVRAKAKEECESAGGIYQYDYPVAYCVLPLNKKEANIKASDFILQLNEMVKSKITSEDFLKHVMVYQLPDDMVHQFPGSEQIPVKPVIGKTFQEMVKVAAKDLILGGEEKEPKQESQEQLFNPFTIDEMLTEEQQQQQEEENNATEEEGDTVKLG</sequence>
<protein>
    <submittedName>
        <fullName evidence="2">Uncharacterized protein</fullName>
    </submittedName>
</protein>
<feature type="compositionally biased region" description="Acidic residues" evidence="1">
    <location>
        <begin position="345"/>
        <end position="356"/>
    </location>
</feature>
<organism evidence="2">
    <name type="scientific">Acidianus two-tailed phage variant 1</name>
    <dbReference type="NCBI Taxonomy" id="1898550"/>
    <lineage>
        <taxon>Viruses</taxon>
        <taxon>Viruses incertae sedis</taxon>
        <taxon>Bicaudaviridae</taxon>
        <taxon>Bicaudavirus</taxon>
        <taxon>Acidianus two-tailed virus</taxon>
    </lineage>
</organism>
<dbReference type="EMBL" id="KX607102">
    <property type="protein sequence ID" value="AON96540.1"/>
    <property type="molecule type" value="Genomic_DNA"/>
</dbReference>
<evidence type="ECO:0000313" key="2">
    <source>
        <dbReference type="EMBL" id="AON96540.1"/>
    </source>
</evidence>
<accession>A0A1C9EGB5</accession>